<dbReference type="AlphaFoldDB" id="A0A6V8H7C9"/>
<comment type="caution">
    <text evidence="2">The sequence shown here is derived from an EMBL/GenBank/DDBJ whole genome shotgun (WGS) entry which is preliminary data.</text>
</comment>
<evidence type="ECO:0000313" key="3">
    <source>
        <dbReference type="Proteomes" id="UP000053095"/>
    </source>
</evidence>
<keyword evidence="3" id="KW-1185">Reference proteome</keyword>
<accession>A0A6V8H7C9</accession>
<evidence type="ECO:0000313" key="2">
    <source>
        <dbReference type="EMBL" id="GAM37001.1"/>
    </source>
</evidence>
<feature type="region of interest" description="Disordered" evidence="1">
    <location>
        <begin position="86"/>
        <end position="107"/>
    </location>
</feature>
<name>A0A6V8H7C9_TALPI</name>
<organism evidence="2 3">
    <name type="scientific">Talaromyces pinophilus</name>
    <name type="common">Penicillium pinophilum</name>
    <dbReference type="NCBI Taxonomy" id="128442"/>
    <lineage>
        <taxon>Eukaryota</taxon>
        <taxon>Fungi</taxon>
        <taxon>Dikarya</taxon>
        <taxon>Ascomycota</taxon>
        <taxon>Pezizomycotina</taxon>
        <taxon>Eurotiomycetes</taxon>
        <taxon>Eurotiomycetidae</taxon>
        <taxon>Eurotiales</taxon>
        <taxon>Trichocomaceae</taxon>
        <taxon>Talaromyces</taxon>
        <taxon>Talaromyces sect. Talaromyces</taxon>
    </lineage>
</organism>
<protein>
    <submittedName>
        <fullName evidence="2">Uncharacterized protein</fullName>
    </submittedName>
</protein>
<sequence length="249" mass="27221">MIGKPRPNGRDIEMMCFFEELGFPVVGYVVPKESATLRGYHYSSIHANHRDMVKFASREDAGFKDVRGELVRWEKEINEEIAKDLAEQQRQQQQQPPPSPPDEGNKRQEPLFARRASPAYVPLLMAQSVSEPARSARTIAATTSAVVESLPGAGYVIVGVLQKVKVCGAEDGGDGVAFCDKDEGGGEDVDDDDVALVAIVRAPEVICEEVCEPAAEVALKADCALNAARKFARNGRFVDILEESECDIR</sequence>
<proteinExistence type="predicted"/>
<gene>
    <name evidence="2" type="ORF">TCE0_022f06542</name>
</gene>
<evidence type="ECO:0000256" key="1">
    <source>
        <dbReference type="SAM" id="MobiDB-lite"/>
    </source>
</evidence>
<dbReference type="Proteomes" id="UP000053095">
    <property type="component" value="Unassembled WGS sequence"/>
</dbReference>
<reference evidence="3" key="1">
    <citation type="journal article" date="2015" name="Genome Announc.">
        <title>Draft genome sequence of Talaromyces cellulolyticus strain Y-94, a source of lignocellulosic biomass-degrading enzymes.</title>
        <authorList>
            <person name="Fujii T."/>
            <person name="Koike H."/>
            <person name="Sawayama S."/>
            <person name="Yano S."/>
            <person name="Inoue H."/>
        </authorList>
    </citation>
    <scope>NUCLEOTIDE SEQUENCE [LARGE SCALE GENOMIC DNA]</scope>
    <source>
        <strain evidence="3">Y-94</strain>
    </source>
</reference>
<dbReference type="EMBL" id="DF933818">
    <property type="protein sequence ID" value="GAM37001.1"/>
    <property type="molecule type" value="Genomic_DNA"/>
</dbReference>